<dbReference type="KEGG" id="crw:CROST_023660"/>
<keyword evidence="12" id="KW-1185">Reference proteome</keyword>
<dbReference type="KEGG" id="crw:CROST_016880"/>
<dbReference type="EMBL" id="CP096983">
    <property type="protein sequence ID" value="URZ10894.1"/>
    <property type="molecule type" value="Genomic_DNA"/>
</dbReference>
<dbReference type="EMBL" id="CP096983">
    <property type="protein sequence ID" value="URZ12393.1"/>
    <property type="molecule type" value="Genomic_DNA"/>
</dbReference>
<evidence type="ECO:0000313" key="8">
    <source>
        <dbReference type="EMBL" id="URZ11649.1"/>
    </source>
</evidence>
<evidence type="ECO:0000313" key="2">
    <source>
        <dbReference type="EMBL" id="URZ09397.1"/>
    </source>
</evidence>
<dbReference type="EMBL" id="CP096983">
    <property type="protein sequence ID" value="URZ10847.1"/>
    <property type="molecule type" value="Genomic_DNA"/>
</dbReference>
<accession>A0A1S8L1R2</accession>
<dbReference type="KEGG" id="crw:CROST_047730"/>
<evidence type="ECO:0000313" key="4">
    <source>
        <dbReference type="EMBL" id="URZ10251.1"/>
    </source>
</evidence>
<evidence type="ECO:0000313" key="10">
    <source>
        <dbReference type="EMBL" id="URZ12393.1"/>
    </source>
</evidence>
<dbReference type="KEGG" id="crw:CROST_000700"/>
<gene>
    <name evidence="2" type="ORF">CROST_000680</name>
    <name evidence="3" type="ORF">CROST_000700</name>
    <name evidence="4" type="ORF">CROST_009590</name>
    <name evidence="5" type="ORF">CROST_015620</name>
    <name evidence="6" type="ORF">CROST_016090</name>
    <name evidence="7" type="ORF">CROST_016880</name>
    <name evidence="8" type="ORF">CROST_023660</name>
    <name evidence="9" type="ORF">CROST_030080</name>
    <name evidence="10" type="ORF">CROST_031150</name>
    <name evidence="11" type="ORF">CROST_047730</name>
</gene>
<dbReference type="Proteomes" id="UP000190951">
    <property type="component" value="Plasmid p330"/>
</dbReference>
<dbReference type="EMBL" id="CP096983">
    <property type="protein sequence ID" value="URZ12286.1"/>
    <property type="molecule type" value="Genomic_DNA"/>
</dbReference>
<dbReference type="EMBL" id="CP096983">
    <property type="protein sequence ID" value="URZ09397.1"/>
    <property type="molecule type" value="Genomic_DNA"/>
</dbReference>
<protein>
    <submittedName>
        <fullName evidence="4">ISNCY family transposase ISCb1</fullName>
    </submittedName>
</protein>
<keyword evidence="11" id="KW-0614">Plasmid</keyword>
<evidence type="ECO:0000313" key="11">
    <source>
        <dbReference type="EMBL" id="URZ13995.1"/>
    </source>
</evidence>
<dbReference type="EMBL" id="CP096983">
    <property type="protein sequence ID" value="URZ09399.1"/>
    <property type="molecule type" value="Genomic_DNA"/>
</dbReference>
<dbReference type="AlphaFoldDB" id="A0A1S8L1R2"/>
<dbReference type="KEGG" id="crw:CROST_030080"/>
<dbReference type="KEGG" id="crw:CROST_031150"/>
<dbReference type="KEGG" id="crw:CROST_000680"/>
<evidence type="ECO:0000313" key="3">
    <source>
        <dbReference type="EMBL" id="URZ09399.1"/>
    </source>
</evidence>
<organism evidence="4 12">
    <name type="scientific">Clostridium felsineum</name>
    <dbReference type="NCBI Taxonomy" id="36839"/>
    <lineage>
        <taxon>Bacteria</taxon>
        <taxon>Bacillati</taxon>
        <taxon>Bacillota</taxon>
        <taxon>Clostridia</taxon>
        <taxon>Eubacteriales</taxon>
        <taxon>Clostridiaceae</taxon>
        <taxon>Clostridium</taxon>
    </lineage>
</organism>
<geneLocation type="plasmid" evidence="11 12">
    <name>p330</name>
</geneLocation>
<proteinExistence type="predicted"/>
<dbReference type="InterPro" id="IPR008490">
    <property type="entry name" value="Transposase_InsH_N"/>
</dbReference>
<dbReference type="Pfam" id="PF05598">
    <property type="entry name" value="DUF772"/>
    <property type="match status" value="1"/>
</dbReference>
<evidence type="ECO:0000313" key="7">
    <source>
        <dbReference type="EMBL" id="URZ10972.1"/>
    </source>
</evidence>
<evidence type="ECO:0000313" key="5">
    <source>
        <dbReference type="EMBL" id="URZ10847.1"/>
    </source>
</evidence>
<dbReference type="EMBL" id="CP096983">
    <property type="protein sequence ID" value="URZ11649.1"/>
    <property type="molecule type" value="Genomic_DNA"/>
</dbReference>
<dbReference type="EMBL" id="CP096984">
    <property type="protein sequence ID" value="URZ13995.1"/>
    <property type="molecule type" value="Genomic_DNA"/>
</dbReference>
<feature type="domain" description="Transposase InsH N-terminal" evidence="1">
    <location>
        <begin position="19"/>
        <end position="112"/>
    </location>
</feature>
<dbReference type="KEGG" id="crw:CROST_015620"/>
<reference evidence="4 12" key="1">
    <citation type="submission" date="2022-04" db="EMBL/GenBank/DDBJ databases">
        <title>Genome sequence of C. roseum typestrain.</title>
        <authorList>
            <person name="Poehlein A."/>
            <person name="Schoch T."/>
            <person name="Duerre P."/>
            <person name="Daniel R."/>
        </authorList>
    </citation>
    <scope>NUCLEOTIDE SEQUENCE [LARGE SCALE GENOMIC DNA]</scope>
    <source>
        <strain evidence="4 12">DSM 7320</strain>
        <plasmid evidence="11 12">p330</plasmid>
    </source>
</reference>
<dbReference type="EMBL" id="CP096983">
    <property type="protein sequence ID" value="URZ10972.1"/>
    <property type="molecule type" value="Genomic_DNA"/>
</dbReference>
<sequence length="484" mass="56003">MIPHKQLSLADVFSDCQYKFQNDKPEFLSILQNNINLDEFIPISFRNHFYASTGRPRKYHLKSMLWALILQRILSIPTDSLIIIFLKYSKELRDFCGFNKVPDASKFTHFKQDFLVDLQSMFDKLVDVTEPICQNIDKSLASMTIFDTSGIEAFVTENNPKFANRVINRLKSYAKVMGFHKSYDPYKAAYTSMPSHAYANPAIKQLYINGHFCYVFKFGMITNGLGIVRDITFYNEDFLKQHPDITVDKKSDSPDEDKSLHDSKALIPTLIDFFNKHPLIKPNVFLGDAAFDSISIYKSLFKDLHFNKAYIPLNQRSKLKSDDYTINEDGIPCCPHDASLAMKREGNTSHLRCGISTFKFVCPKMKWDKCRDGKYHRISHCDNPCTTSKCGRMIYIYPEKNLRAYPGTLRGTTEWDNTYKIRVNVEKAINYFKDSYCIAKRKTYNEKTLHADLFLSGITQLLTVVLADEIHEHKYIRTLKPLIA</sequence>
<name>A0A1S8L1R2_9CLOT</name>
<evidence type="ECO:0000259" key="1">
    <source>
        <dbReference type="Pfam" id="PF05598"/>
    </source>
</evidence>
<evidence type="ECO:0000313" key="12">
    <source>
        <dbReference type="Proteomes" id="UP000190951"/>
    </source>
</evidence>
<dbReference type="EMBL" id="CP096983">
    <property type="protein sequence ID" value="URZ10251.1"/>
    <property type="molecule type" value="Genomic_DNA"/>
</dbReference>
<dbReference type="Proteomes" id="UP000190951">
    <property type="component" value="Chromosome"/>
</dbReference>
<dbReference type="KEGG" id="crw:CROST_016090"/>
<evidence type="ECO:0000313" key="9">
    <source>
        <dbReference type="EMBL" id="URZ12286.1"/>
    </source>
</evidence>
<dbReference type="KEGG" id="crw:CROST_009590"/>
<evidence type="ECO:0000313" key="6">
    <source>
        <dbReference type="EMBL" id="URZ10894.1"/>
    </source>
</evidence>